<evidence type="ECO:0000313" key="3">
    <source>
        <dbReference type="EMBL" id="BDS11614.1"/>
    </source>
</evidence>
<evidence type="ECO:0000256" key="1">
    <source>
        <dbReference type="SAM" id="SignalP"/>
    </source>
</evidence>
<dbReference type="GO" id="GO:0005737">
    <property type="term" value="C:cytoplasm"/>
    <property type="evidence" value="ECO:0007669"/>
    <property type="project" value="TreeGrafter"/>
</dbReference>
<proteinExistence type="predicted"/>
<evidence type="ECO:0000259" key="2">
    <source>
        <dbReference type="PROSITE" id="PS51352"/>
    </source>
</evidence>
<dbReference type="SUPFAM" id="SSF52833">
    <property type="entry name" value="Thioredoxin-like"/>
    <property type="match status" value="1"/>
</dbReference>
<dbReference type="Proteomes" id="UP001060919">
    <property type="component" value="Chromosome"/>
</dbReference>
<feature type="signal peptide" evidence="1">
    <location>
        <begin position="1"/>
        <end position="24"/>
    </location>
</feature>
<dbReference type="RefSeq" id="WP_264792770.1">
    <property type="nucleotide sequence ID" value="NZ_AP026867.1"/>
</dbReference>
<dbReference type="InterPro" id="IPR013766">
    <property type="entry name" value="Thioredoxin_domain"/>
</dbReference>
<dbReference type="PANTHER" id="PTHR45663:SF11">
    <property type="entry name" value="GEO12009P1"/>
    <property type="match status" value="1"/>
</dbReference>
<dbReference type="PROSITE" id="PS51352">
    <property type="entry name" value="THIOREDOXIN_2"/>
    <property type="match status" value="1"/>
</dbReference>
<organism evidence="3 4">
    <name type="scientific">Aureispira anguillae</name>
    <dbReference type="NCBI Taxonomy" id="2864201"/>
    <lineage>
        <taxon>Bacteria</taxon>
        <taxon>Pseudomonadati</taxon>
        <taxon>Bacteroidota</taxon>
        <taxon>Saprospiria</taxon>
        <taxon>Saprospirales</taxon>
        <taxon>Saprospiraceae</taxon>
        <taxon>Aureispira</taxon>
    </lineage>
</organism>
<dbReference type="EMBL" id="AP026867">
    <property type="protein sequence ID" value="BDS11614.1"/>
    <property type="molecule type" value="Genomic_DNA"/>
</dbReference>
<dbReference type="PANTHER" id="PTHR45663">
    <property type="entry name" value="GEO12009P1"/>
    <property type="match status" value="1"/>
</dbReference>
<dbReference type="KEGG" id="aup:AsAng_0023280"/>
<accession>A0A915YEK5</accession>
<dbReference type="GO" id="GO:0015035">
    <property type="term" value="F:protein-disulfide reductase activity"/>
    <property type="evidence" value="ECO:0007669"/>
    <property type="project" value="TreeGrafter"/>
</dbReference>
<sequence length="391" mass="45377">MIKFYLFSLLLLPLILLFPLFSNAQGIHFEQGDWSAVKAKAKSSNLPIFVDTYASWCEPCKWMNHNVFSKEEVGAFFNEHYISYKLDVEGEEGASFAAKYQVTAYPTLLYFNTEGELVHRIIGAFEAEDLLDKSKEALLPEHQIYTLQKKFKAGEKQPKFLKKYAHALMRVGENYQKVIDAYISEVSLEALIEEANFEFLEYYVNDYKHEAYLYVAANKADFILSLGIERVENYLDAAFKIRCYKLIENRSDKSTVRAFLQEVKQILPNRVDYFKTRMDFYAKKGNERQSYRLAKKYEKHCKDSQSLNAIARYMLDIYGKSKTHLETALEWVDRAILLDENIYTLETKAMILLALDQKQAALEVAQKQLILSQKSGEYLEETQALIVKIKG</sequence>
<keyword evidence="1" id="KW-0732">Signal</keyword>
<feature type="domain" description="Thioredoxin" evidence="2">
    <location>
        <begin position="12"/>
        <end position="139"/>
    </location>
</feature>
<evidence type="ECO:0000313" key="4">
    <source>
        <dbReference type="Proteomes" id="UP001060919"/>
    </source>
</evidence>
<keyword evidence="4" id="KW-1185">Reference proteome</keyword>
<feature type="chain" id="PRO_5037963060" evidence="1">
    <location>
        <begin position="25"/>
        <end position="391"/>
    </location>
</feature>
<name>A0A915YEK5_9BACT</name>
<gene>
    <name evidence="3" type="ORF">AsAng_0023280</name>
</gene>
<dbReference type="InterPro" id="IPR036249">
    <property type="entry name" value="Thioredoxin-like_sf"/>
</dbReference>
<dbReference type="Gene3D" id="3.40.30.10">
    <property type="entry name" value="Glutaredoxin"/>
    <property type="match status" value="1"/>
</dbReference>
<reference evidence="3" key="1">
    <citation type="submission" date="2022-09" db="EMBL/GenBank/DDBJ databases">
        <title>Aureispira anguillicida sp. nov., isolated from Leptocephalus of Japanese eel Anguilla japonica.</title>
        <authorList>
            <person name="Yuasa K."/>
            <person name="Mekata T."/>
            <person name="Ikunari K."/>
        </authorList>
    </citation>
    <scope>NUCLEOTIDE SEQUENCE</scope>
    <source>
        <strain evidence="3">EL160426</strain>
    </source>
</reference>
<dbReference type="AlphaFoldDB" id="A0A915YEK5"/>
<dbReference type="Pfam" id="PF13899">
    <property type="entry name" value="Thioredoxin_7"/>
    <property type="match status" value="1"/>
</dbReference>
<protein>
    <submittedName>
        <fullName evidence="3">Thioredoxin family protein</fullName>
    </submittedName>
</protein>